<accession>A0A8C3ZHM7</accession>
<dbReference type="PROSITE" id="PS50835">
    <property type="entry name" value="IG_LIKE"/>
    <property type="match status" value="1"/>
</dbReference>
<sequence>MRVACIYACGVPRGRGRTSSRSGGDVTLSLGVCSGPLSVRAMRVYTSGEVEAVNGTDARLKCTFKSSHTIQPSSVTVTWTFRPLSSGDEESVFYYHTRPYPPTEGRFQNKVVWAGDITGRDASITVRQVKFIYNGTFTCQVKNPPDVHGNLGTVRLKVVTTASMSDIVILACAVVGSIVLVMIVLGVLVWTRTCRLGRGRGDEGAVHRDEKDISMW</sequence>
<proteinExistence type="inferred from homology"/>
<keyword evidence="9" id="KW-0393">Immunoglobulin domain</keyword>
<keyword evidence="5 10" id="KW-1133">Transmembrane helix</keyword>
<evidence type="ECO:0000256" key="1">
    <source>
        <dbReference type="ARBA" id="ARBA00004479"/>
    </source>
</evidence>
<name>A0A8C3ZHM7_9TELE</name>
<dbReference type="SUPFAM" id="SSF48726">
    <property type="entry name" value="Immunoglobulin"/>
    <property type="match status" value="1"/>
</dbReference>
<gene>
    <name evidence="12" type="primary">MPZL2</name>
</gene>
<dbReference type="GO" id="GO:0005886">
    <property type="term" value="C:plasma membrane"/>
    <property type="evidence" value="ECO:0007669"/>
    <property type="project" value="TreeGrafter"/>
</dbReference>
<evidence type="ECO:0000256" key="8">
    <source>
        <dbReference type="ARBA" id="ARBA00023180"/>
    </source>
</evidence>
<dbReference type="Proteomes" id="UP000694580">
    <property type="component" value="Chromosome 13"/>
</dbReference>
<evidence type="ECO:0000256" key="6">
    <source>
        <dbReference type="ARBA" id="ARBA00023136"/>
    </source>
</evidence>
<dbReference type="SMART" id="SM00409">
    <property type="entry name" value="IG"/>
    <property type="match status" value="1"/>
</dbReference>
<comment type="similarity">
    <text evidence="2">Belongs to the myelin P0 protein family.</text>
</comment>
<evidence type="ECO:0000313" key="12">
    <source>
        <dbReference type="Ensembl" id="ENSDCDP00010016052.1"/>
    </source>
</evidence>
<keyword evidence="8" id="KW-0325">Glycoprotein</keyword>
<evidence type="ECO:0000256" key="5">
    <source>
        <dbReference type="ARBA" id="ARBA00022989"/>
    </source>
</evidence>
<evidence type="ECO:0000259" key="11">
    <source>
        <dbReference type="PROSITE" id="PS50835"/>
    </source>
</evidence>
<dbReference type="Ensembl" id="ENSDCDT00010017132.1">
    <property type="protein sequence ID" value="ENSDCDP00010016135.1"/>
    <property type="gene ID" value="ENSDCDG00010007436.1"/>
</dbReference>
<keyword evidence="6 10" id="KW-0472">Membrane</keyword>
<dbReference type="InterPro" id="IPR007110">
    <property type="entry name" value="Ig-like_dom"/>
</dbReference>
<dbReference type="PANTHER" id="PTHR13869:SF21">
    <property type="entry name" value="MYELIN PROTEIN ZERO-LIKE PROTEIN 2"/>
    <property type="match status" value="1"/>
</dbReference>
<dbReference type="PANTHER" id="PTHR13869">
    <property type="entry name" value="MYELIN P0 RELATED"/>
    <property type="match status" value="1"/>
</dbReference>
<dbReference type="InterPro" id="IPR000920">
    <property type="entry name" value="Myelin_P0-rel"/>
</dbReference>
<keyword evidence="4" id="KW-0732">Signal</keyword>
<dbReference type="GO" id="GO:0098609">
    <property type="term" value="P:cell-cell adhesion"/>
    <property type="evidence" value="ECO:0007669"/>
    <property type="project" value="TreeGrafter"/>
</dbReference>
<evidence type="ECO:0000256" key="7">
    <source>
        <dbReference type="ARBA" id="ARBA00023157"/>
    </source>
</evidence>
<dbReference type="InterPro" id="IPR036179">
    <property type="entry name" value="Ig-like_dom_sf"/>
</dbReference>
<keyword evidence="7" id="KW-1015">Disulfide bond</keyword>
<dbReference type="PRINTS" id="PR00213">
    <property type="entry name" value="MYELINP0"/>
</dbReference>
<comment type="subcellular location">
    <subcellularLocation>
        <location evidence="1">Membrane</location>
        <topology evidence="1">Single-pass type I membrane protein</topology>
    </subcellularLocation>
</comment>
<feature type="domain" description="Ig-like" evidence="11">
    <location>
        <begin position="36"/>
        <end position="160"/>
    </location>
</feature>
<evidence type="ECO:0000313" key="13">
    <source>
        <dbReference type="Proteomes" id="UP000694580"/>
    </source>
</evidence>
<evidence type="ECO:0000256" key="2">
    <source>
        <dbReference type="ARBA" id="ARBA00007180"/>
    </source>
</evidence>
<keyword evidence="13" id="KW-1185">Reference proteome</keyword>
<dbReference type="InterPro" id="IPR013783">
    <property type="entry name" value="Ig-like_fold"/>
</dbReference>
<dbReference type="AlphaFoldDB" id="A0A8C3ZHM7"/>
<evidence type="ECO:0000256" key="4">
    <source>
        <dbReference type="ARBA" id="ARBA00022729"/>
    </source>
</evidence>
<dbReference type="Ensembl" id="ENSDCDT00010017033.1">
    <property type="protein sequence ID" value="ENSDCDP00010016052.1"/>
    <property type="gene ID" value="ENSDCDG00010007379.1"/>
</dbReference>
<evidence type="ECO:0000256" key="3">
    <source>
        <dbReference type="ARBA" id="ARBA00022692"/>
    </source>
</evidence>
<evidence type="ECO:0000256" key="10">
    <source>
        <dbReference type="SAM" id="Phobius"/>
    </source>
</evidence>
<dbReference type="GeneTree" id="ENSGT01030000234556"/>
<evidence type="ECO:0000256" key="9">
    <source>
        <dbReference type="ARBA" id="ARBA00023319"/>
    </source>
</evidence>
<dbReference type="InterPro" id="IPR003599">
    <property type="entry name" value="Ig_sub"/>
</dbReference>
<protein>
    <recommendedName>
        <fullName evidence="11">Ig-like domain-containing protein</fullName>
    </recommendedName>
</protein>
<dbReference type="FunFam" id="2.60.40.10:FF:000193">
    <property type="entry name" value="Myelin protein zero-like 1 like"/>
    <property type="match status" value="1"/>
</dbReference>
<keyword evidence="3 10" id="KW-0812">Transmembrane</keyword>
<dbReference type="Pfam" id="PF07686">
    <property type="entry name" value="V-set"/>
    <property type="match status" value="1"/>
</dbReference>
<organism evidence="12 13">
    <name type="scientific">Denticeps clupeoides</name>
    <name type="common">denticle herring</name>
    <dbReference type="NCBI Taxonomy" id="299321"/>
    <lineage>
        <taxon>Eukaryota</taxon>
        <taxon>Metazoa</taxon>
        <taxon>Chordata</taxon>
        <taxon>Craniata</taxon>
        <taxon>Vertebrata</taxon>
        <taxon>Euteleostomi</taxon>
        <taxon>Actinopterygii</taxon>
        <taxon>Neopterygii</taxon>
        <taxon>Teleostei</taxon>
        <taxon>Clupei</taxon>
        <taxon>Clupeiformes</taxon>
        <taxon>Denticipitoidei</taxon>
        <taxon>Denticipitidae</taxon>
        <taxon>Denticeps</taxon>
    </lineage>
</organism>
<dbReference type="InterPro" id="IPR013106">
    <property type="entry name" value="Ig_V-set"/>
</dbReference>
<reference evidence="12 13" key="1">
    <citation type="submission" date="2020-06" db="EMBL/GenBank/DDBJ databases">
        <authorList>
            <consortium name="Wellcome Sanger Institute Data Sharing"/>
        </authorList>
    </citation>
    <scope>NUCLEOTIDE SEQUENCE [LARGE SCALE GENOMIC DNA]</scope>
</reference>
<feature type="transmembrane region" description="Helical" evidence="10">
    <location>
        <begin position="167"/>
        <end position="190"/>
    </location>
</feature>
<reference evidence="12" key="2">
    <citation type="submission" date="2025-05" db="UniProtKB">
        <authorList>
            <consortium name="Ensembl"/>
        </authorList>
    </citation>
    <scope>IDENTIFICATION</scope>
</reference>
<dbReference type="Gene3D" id="2.60.40.10">
    <property type="entry name" value="Immunoglobulins"/>
    <property type="match status" value="1"/>
</dbReference>